<name>A0ACD3ZDF5_FUSSC</name>
<dbReference type="EMBL" id="CP090036">
    <property type="protein sequence ID" value="UPK99299.1"/>
    <property type="molecule type" value="Genomic_DNA"/>
</dbReference>
<organism evidence="1 2">
    <name type="scientific">Fusarium solani subsp. cucurbitae</name>
    <name type="common">Neocosmosporum cucurbitae</name>
    <dbReference type="NCBI Taxonomy" id="2747967"/>
    <lineage>
        <taxon>Eukaryota</taxon>
        <taxon>Fungi</taxon>
        <taxon>Dikarya</taxon>
        <taxon>Ascomycota</taxon>
        <taxon>Pezizomycotina</taxon>
        <taxon>Sordariomycetes</taxon>
        <taxon>Hypocreomycetidae</taxon>
        <taxon>Hypocreales</taxon>
        <taxon>Nectriaceae</taxon>
        <taxon>Fusarium</taxon>
        <taxon>Fusarium solani species complex</taxon>
    </lineage>
</organism>
<sequence>MPNTENPTVFFAHDKSGPSDNTNSPIPSIEDDDIMARVVSDIVDGEGNGEAADSGTKAESSTRANSENSAGPENHGEVIDKKLEKLLKVKGKRQPSTRGQTTTVRRSSRISSVVPPKKAQPLVVKAPAKRGRGRPATKAKKTIERGGQKEWEVEKVLGSQIDADTSEQFYLVKWKGYSVKENTWEPKKNLGNCRNLIREFEEAMST</sequence>
<evidence type="ECO:0000313" key="1">
    <source>
        <dbReference type="EMBL" id="UPK99299.1"/>
    </source>
</evidence>
<gene>
    <name evidence="1" type="ORF">LCI18_010234</name>
</gene>
<accession>A0ACD3ZDF5</accession>
<keyword evidence="2" id="KW-1185">Reference proteome</keyword>
<dbReference type="Proteomes" id="UP000830768">
    <property type="component" value="Chromosome 8"/>
</dbReference>
<evidence type="ECO:0000313" key="2">
    <source>
        <dbReference type="Proteomes" id="UP000830768"/>
    </source>
</evidence>
<proteinExistence type="predicted"/>
<protein>
    <submittedName>
        <fullName evidence="1">Uncharacterized protein</fullName>
    </submittedName>
</protein>
<reference evidence="1" key="1">
    <citation type="submission" date="2021-11" db="EMBL/GenBank/DDBJ databases">
        <title>Fusarium solani-melongenae Genome sequencing and assembly.</title>
        <authorList>
            <person name="Xie S."/>
            <person name="Huang L."/>
            <person name="Zhang X."/>
        </authorList>
    </citation>
    <scope>NUCLEOTIDE SEQUENCE</scope>
    <source>
        <strain evidence="1">CRI 24-3</strain>
    </source>
</reference>